<dbReference type="AlphaFoldDB" id="A0A9P6R5Q0"/>
<keyword evidence="4" id="KW-1185">Reference proteome</keyword>
<comment type="caution">
    <text evidence="3">The sequence shown here is derived from an EMBL/GenBank/DDBJ whole genome shotgun (WGS) entry which is preliminary data.</text>
</comment>
<evidence type="ECO:0000259" key="2">
    <source>
        <dbReference type="Pfam" id="PF13532"/>
    </source>
</evidence>
<evidence type="ECO:0000313" key="4">
    <source>
        <dbReference type="Proteomes" id="UP000738325"/>
    </source>
</evidence>
<accession>A0A9P6R5Q0</accession>
<dbReference type="PANTHER" id="PTHR12463">
    <property type="entry name" value="OXYGENASE-RELATED"/>
    <property type="match status" value="1"/>
</dbReference>
<evidence type="ECO:0000313" key="3">
    <source>
        <dbReference type="EMBL" id="KAG0311751.1"/>
    </source>
</evidence>
<dbReference type="InterPro" id="IPR027450">
    <property type="entry name" value="AlkB-like"/>
</dbReference>
<reference evidence="3" key="1">
    <citation type="journal article" date="2020" name="Fungal Divers.">
        <title>Resolving the Mortierellaceae phylogeny through synthesis of multi-gene phylogenetics and phylogenomics.</title>
        <authorList>
            <person name="Vandepol N."/>
            <person name="Liber J."/>
            <person name="Desiro A."/>
            <person name="Na H."/>
            <person name="Kennedy M."/>
            <person name="Barry K."/>
            <person name="Grigoriev I.V."/>
            <person name="Miller A.N."/>
            <person name="O'Donnell K."/>
            <person name="Stajich J.E."/>
            <person name="Bonito G."/>
        </authorList>
    </citation>
    <scope>NUCLEOTIDE SEQUENCE</scope>
    <source>
        <strain evidence="3">REB-010B</strain>
    </source>
</reference>
<dbReference type="Proteomes" id="UP000738325">
    <property type="component" value="Unassembled WGS sequence"/>
</dbReference>
<dbReference type="GO" id="GO:0016491">
    <property type="term" value="F:oxidoreductase activity"/>
    <property type="evidence" value="ECO:0007669"/>
    <property type="project" value="TreeGrafter"/>
</dbReference>
<dbReference type="SUPFAM" id="SSF51197">
    <property type="entry name" value="Clavaminate synthase-like"/>
    <property type="match status" value="1"/>
</dbReference>
<dbReference type="OrthoDB" id="271595at2759"/>
<evidence type="ECO:0000256" key="1">
    <source>
        <dbReference type="SAM" id="MobiDB-lite"/>
    </source>
</evidence>
<dbReference type="GO" id="GO:0070988">
    <property type="term" value="P:demethylation"/>
    <property type="evidence" value="ECO:0007669"/>
    <property type="project" value="InterPro"/>
</dbReference>
<dbReference type="InterPro" id="IPR037151">
    <property type="entry name" value="AlkB-like_sf"/>
</dbReference>
<feature type="non-terminal residue" evidence="3">
    <location>
        <position position="174"/>
    </location>
</feature>
<gene>
    <name evidence="3" type="ORF">BGZ99_009939</name>
</gene>
<dbReference type="Pfam" id="PF13532">
    <property type="entry name" value="2OG-FeII_Oxy_2"/>
    <property type="match status" value="1"/>
</dbReference>
<dbReference type="InterPro" id="IPR032857">
    <property type="entry name" value="ALKBH4"/>
</dbReference>
<dbReference type="GO" id="GO:0032451">
    <property type="term" value="F:demethylase activity"/>
    <property type="evidence" value="ECO:0007669"/>
    <property type="project" value="TreeGrafter"/>
</dbReference>
<feature type="region of interest" description="Disordered" evidence="1">
    <location>
        <begin position="1"/>
        <end position="21"/>
    </location>
</feature>
<dbReference type="Gene3D" id="2.60.120.590">
    <property type="entry name" value="Alpha-ketoglutarate-dependent dioxygenase AlkB-like"/>
    <property type="match status" value="1"/>
</dbReference>
<proteinExistence type="predicted"/>
<sequence length="174" mass="19320">MESAHDESAFTHGADMTPGRTCTPPAELASTWPPPQDYSALPGLQLIYDFVSADEEATLVQQLDARPWAGKGIEPNPEMKRRHQHYGGVFSYRLRTLVGDMEALPDMMDFLTDRLLDQQIYDHCPNSVIVNEYDAGQGIMPHVDAPKLFGSAIVALSLLSDCIMTFQHCKSPQL</sequence>
<protein>
    <recommendedName>
        <fullName evidence="2">Alpha-ketoglutarate-dependent dioxygenase AlkB-like domain-containing protein</fullName>
    </recommendedName>
</protein>
<name>A0A9P6R5Q0_9FUNG</name>
<dbReference type="PANTHER" id="PTHR12463:SF1">
    <property type="entry name" value="2-OXOGLUTARATE AND FE-DEPENDENT OXYGENASE FAMILY PROTEIN"/>
    <property type="match status" value="1"/>
</dbReference>
<organism evidence="3 4">
    <name type="scientific">Dissophora globulifera</name>
    <dbReference type="NCBI Taxonomy" id="979702"/>
    <lineage>
        <taxon>Eukaryota</taxon>
        <taxon>Fungi</taxon>
        <taxon>Fungi incertae sedis</taxon>
        <taxon>Mucoromycota</taxon>
        <taxon>Mortierellomycotina</taxon>
        <taxon>Mortierellomycetes</taxon>
        <taxon>Mortierellales</taxon>
        <taxon>Mortierellaceae</taxon>
        <taxon>Dissophora</taxon>
    </lineage>
</organism>
<feature type="domain" description="Alpha-ketoglutarate-dependent dioxygenase AlkB-like" evidence="2">
    <location>
        <begin position="43"/>
        <end position="168"/>
    </location>
</feature>
<dbReference type="EMBL" id="JAAAIP010000883">
    <property type="protein sequence ID" value="KAG0311751.1"/>
    <property type="molecule type" value="Genomic_DNA"/>
</dbReference>